<name>A0A1Q5U4K4_9EURO</name>
<proteinExistence type="predicted"/>
<dbReference type="EMBL" id="MNBE01000582">
    <property type="protein sequence ID" value="OKP07401.1"/>
    <property type="molecule type" value="Genomic_DNA"/>
</dbReference>
<dbReference type="AlphaFoldDB" id="A0A1Q5U4K4"/>
<evidence type="ECO:0000256" key="1">
    <source>
        <dbReference type="SAM" id="MobiDB-lite"/>
    </source>
</evidence>
<organism evidence="2 3">
    <name type="scientific">Penicillium subrubescens</name>
    <dbReference type="NCBI Taxonomy" id="1316194"/>
    <lineage>
        <taxon>Eukaryota</taxon>
        <taxon>Fungi</taxon>
        <taxon>Dikarya</taxon>
        <taxon>Ascomycota</taxon>
        <taxon>Pezizomycotina</taxon>
        <taxon>Eurotiomycetes</taxon>
        <taxon>Eurotiomycetidae</taxon>
        <taxon>Eurotiales</taxon>
        <taxon>Aspergillaceae</taxon>
        <taxon>Penicillium</taxon>
    </lineage>
</organism>
<comment type="caution">
    <text evidence="2">The sequence shown here is derived from an EMBL/GenBank/DDBJ whole genome shotgun (WGS) entry which is preliminary data.</text>
</comment>
<feature type="compositionally biased region" description="Acidic residues" evidence="1">
    <location>
        <begin position="1"/>
        <end position="20"/>
    </location>
</feature>
<evidence type="ECO:0000313" key="3">
    <source>
        <dbReference type="Proteomes" id="UP000186955"/>
    </source>
</evidence>
<evidence type="ECO:0000313" key="2">
    <source>
        <dbReference type="EMBL" id="OKP07401.1"/>
    </source>
</evidence>
<keyword evidence="3" id="KW-1185">Reference proteome</keyword>
<gene>
    <name evidence="2" type="ORF">PENSUB_5990</name>
</gene>
<dbReference type="Proteomes" id="UP000186955">
    <property type="component" value="Unassembled WGS sequence"/>
</dbReference>
<feature type="region of interest" description="Disordered" evidence="1">
    <location>
        <begin position="1"/>
        <end position="21"/>
    </location>
</feature>
<sequence>MQELADEGEDPTTLDESDPDEYVKITEEEEEYGFFRLGSDIFAGFELTLDES</sequence>
<reference evidence="2 3" key="1">
    <citation type="submission" date="2016-10" db="EMBL/GenBank/DDBJ databases">
        <title>Genome sequence of the ascomycete fungus Penicillium subrubescens.</title>
        <authorList>
            <person name="De Vries R.P."/>
            <person name="Peng M."/>
            <person name="Dilokpimol A."/>
            <person name="Hilden K."/>
            <person name="Makela M.R."/>
            <person name="Grigoriev I."/>
            <person name="Riley R."/>
            <person name="Granchi Z."/>
        </authorList>
    </citation>
    <scope>NUCLEOTIDE SEQUENCE [LARGE SCALE GENOMIC DNA]</scope>
    <source>
        <strain evidence="2 3">CBS 132785</strain>
    </source>
</reference>
<protein>
    <submittedName>
        <fullName evidence="2">Uncharacterized protein</fullName>
    </submittedName>
</protein>
<accession>A0A1Q5U4K4</accession>